<feature type="DNA-binding region" description="H-T-H motif" evidence="4">
    <location>
        <begin position="15"/>
        <end position="34"/>
    </location>
</feature>
<dbReference type="InterPro" id="IPR036271">
    <property type="entry name" value="Tet_transcr_reg_TetR-rel_C_sf"/>
</dbReference>
<dbReference type="GO" id="GO:0003700">
    <property type="term" value="F:DNA-binding transcription factor activity"/>
    <property type="evidence" value="ECO:0007669"/>
    <property type="project" value="TreeGrafter"/>
</dbReference>
<dbReference type="GO" id="GO:0000976">
    <property type="term" value="F:transcription cis-regulatory region binding"/>
    <property type="evidence" value="ECO:0007669"/>
    <property type="project" value="TreeGrafter"/>
</dbReference>
<sequence length="188" mass="19965">MDAASRLLSAGRGLGVTDVLDGAGLSTRAFYRHFESKDALLLALFRRDSERVNAQLEAAIDAADTPRAALVAWIEGTLGLIADPRRRQRILAFGSEDVTRARGLAAERRRLQETRVAALIRIIAAGQADGSFGQAVLPGDARAIQAACSQAFDDQINQVAAVPAAEAAAEIADFALRALGALERTDRV</sequence>
<dbReference type="InterPro" id="IPR001647">
    <property type="entry name" value="HTH_TetR"/>
</dbReference>
<dbReference type="Pfam" id="PF00440">
    <property type="entry name" value="TetR_N"/>
    <property type="match status" value="1"/>
</dbReference>
<dbReference type="Gene3D" id="1.10.10.60">
    <property type="entry name" value="Homeodomain-like"/>
    <property type="match status" value="1"/>
</dbReference>
<keyword evidence="2 4" id="KW-0238">DNA-binding</keyword>
<name>A0A1M7R483_9ACTN</name>
<proteinExistence type="predicted"/>
<dbReference type="InterPro" id="IPR050109">
    <property type="entry name" value="HTH-type_TetR-like_transc_reg"/>
</dbReference>
<dbReference type="STRING" id="134849.SAMN05443668_106403"/>
<evidence type="ECO:0000256" key="3">
    <source>
        <dbReference type="ARBA" id="ARBA00023163"/>
    </source>
</evidence>
<keyword evidence="3" id="KW-0804">Transcription</keyword>
<dbReference type="PROSITE" id="PS50977">
    <property type="entry name" value="HTH_TETR_2"/>
    <property type="match status" value="1"/>
</dbReference>
<organism evidence="6 7">
    <name type="scientific">Cryptosporangium aurantiacum</name>
    <dbReference type="NCBI Taxonomy" id="134849"/>
    <lineage>
        <taxon>Bacteria</taxon>
        <taxon>Bacillati</taxon>
        <taxon>Actinomycetota</taxon>
        <taxon>Actinomycetes</taxon>
        <taxon>Cryptosporangiales</taxon>
        <taxon>Cryptosporangiaceae</taxon>
        <taxon>Cryptosporangium</taxon>
    </lineage>
</organism>
<evidence type="ECO:0000259" key="5">
    <source>
        <dbReference type="PROSITE" id="PS50977"/>
    </source>
</evidence>
<evidence type="ECO:0000256" key="4">
    <source>
        <dbReference type="PROSITE-ProRule" id="PRU00335"/>
    </source>
</evidence>
<evidence type="ECO:0000313" key="7">
    <source>
        <dbReference type="Proteomes" id="UP000184440"/>
    </source>
</evidence>
<accession>A0A1M7R483</accession>
<dbReference type="OrthoDB" id="3469831at2"/>
<protein>
    <submittedName>
        <fullName evidence="6">Transcriptional regulator, TetR family</fullName>
    </submittedName>
</protein>
<dbReference type="EMBL" id="FRCS01000006">
    <property type="protein sequence ID" value="SHN39994.1"/>
    <property type="molecule type" value="Genomic_DNA"/>
</dbReference>
<keyword evidence="7" id="KW-1185">Reference proteome</keyword>
<dbReference type="PANTHER" id="PTHR30055:SF234">
    <property type="entry name" value="HTH-TYPE TRANSCRIPTIONAL REGULATOR BETI"/>
    <property type="match status" value="1"/>
</dbReference>
<dbReference type="SUPFAM" id="SSF46689">
    <property type="entry name" value="Homeodomain-like"/>
    <property type="match status" value="1"/>
</dbReference>
<feature type="domain" description="HTH tetR-type" evidence="5">
    <location>
        <begin position="1"/>
        <end position="52"/>
    </location>
</feature>
<dbReference type="PANTHER" id="PTHR30055">
    <property type="entry name" value="HTH-TYPE TRANSCRIPTIONAL REGULATOR RUTR"/>
    <property type="match status" value="1"/>
</dbReference>
<keyword evidence="1" id="KW-0805">Transcription regulation</keyword>
<gene>
    <name evidence="6" type="ORF">SAMN05443668_106403</name>
</gene>
<dbReference type="Proteomes" id="UP000184440">
    <property type="component" value="Unassembled WGS sequence"/>
</dbReference>
<dbReference type="InterPro" id="IPR009057">
    <property type="entry name" value="Homeodomain-like_sf"/>
</dbReference>
<evidence type="ECO:0000313" key="6">
    <source>
        <dbReference type="EMBL" id="SHN39994.1"/>
    </source>
</evidence>
<dbReference type="AlphaFoldDB" id="A0A1M7R483"/>
<dbReference type="Gene3D" id="1.10.357.10">
    <property type="entry name" value="Tetracycline Repressor, domain 2"/>
    <property type="match status" value="1"/>
</dbReference>
<reference evidence="6 7" key="1">
    <citation type="submission" date="2016-11" db="EMBL/GenBank/DDBJ databases">
        <authorList>
            <person name="Jaros S."/>
            <person name="Januszkiewicz K."/>
            <person name="Wedrychowicz H."/>
        </authorList>
    </citation>
    <scope>NUCLEOTIDE SEQUENCE [LARGE SCALE GENOMIC DNA]</scope>
    <source>
        <strain evidence="6 7">DSM 46144</strain>
    </source>
</reference>
<evidence type="ECO:0000256" key="2">
    <source>
        <dbReference type="ARBA" id="ARBA00023125"/>
    </source>
</evidence>
<dbReference type="SUPFAM" id="SSF48498">
    <property type="entry name" value="Tetracyclin repressor-like, C-terminal domain"/>
    <property type="match status" value="1"/>
</dbReference>
<evidence type="ECO:0000256" key="1">
    <source>
        <dbReference type="ARBA" id="ARBA00023015"/>
    </source>
</evidence>